<protein>
    <submittedName>
        <fullName evidence="2">Glycerophosphodiester phosphodiesterase</fullName>
    </submittedName>
</protein>
<dbReference type="InterPro" id="IPR017946">
    <property type="entry name" value="PLC-like_Pdiesterase_TIM-brl"/>
</dbReference>
<dbReference type="Pfam" id="PF03009">
    <property type="entry name" value="GDPD"/>
    <property type="match status" value="1"/>
</dbReference>
<accession>A0A4R1BJ51</accession>
<proteinExistence type="predicted"/>
<feature type="domain" description="GP-PDE" evidence="1">
    <location>
        <begin position="6"/>
        <end position="235"/>
    </location>
</feature>
<dbReference type="Gene3D" id="3.20.20.190">
    <property type="entry name" value="Phosphatidylinositol (PI) phosphodiesterase"/>
    <property type="match status" value="1"/>
</dbReference>
<dbReference type="GO" id="GO:0006629">
    <property type="term" value="P:lipid metabolic process"/>
    <property type="evidence" value="ECO:0007669"/>
    <property type="project" value="InterPro"/>
</dbReference>
<dbReference type="GO" id="GO:0008081">
    <property type="term" value="F:phosphoric diester hydrolase activity"/>
    <property type="evidence" value="ECO:0007669"/>
    <property type="project" value="InterPro"/>
</dbReference>
<sequence>MMPGSTAVIAHRGSSAAEPENTMRAFRAADAAGADLIELDVRVSRDGVPVVVHDAGLGSGAGRASVSELSCEEISARRPEPRIPELEEVLCWARSRIETYLELKATGVASSVVRLVSELEMQDQVLIGSFHPSEVARVRELDSGLPTSVLSAHTDPGQVLRLGERLGANYVHLCWERAHPEPHRLLGQGLVEAARRSGMGVILWQEDRRRVLERLLEYEPDGICTNVPERLVAVREEYRKTRKATRSGGVAPVA</sequence>
<evidence type="ECO:0000313" key="3">
    <source>
        <dbReference type="Proteomes" id="UP000295244"/>
    </source>
</evidence>
<organism evidence="2 3">
    <name type="scientific">Rubrobacter taiwanensis</name>
    <dbReference type="NCBI Taxonomy" id="185139"/>
    <lineage>
        <taxon>Bacteria</taxon>
        <taxon>Bacillati</taxon>
        <taxon>Actinomycetota</taxon>
        <taxon>Rubrobacteria</taxon>
        <taxon>Rubrobacterales</taxon>
        <taxon>Rubrobacteraceae</taxon>
        <taxon>Rubrobacter</taxon>
    </lineage>
</organism>
<comment type="caution">
    <text evidence="2">The sequence shown here is derived from an EMBL/GenBank/DDBJ whole genome shotgun (WGS) entry which is preliminary data.</text>
</comment>
<dbReference type="OrthoDB" id="9758957at2"/>
<dbReference type="EMBL" id="SKBU01000014">
    <property type="protein sequence ID" value="TCJ17343.1"/>
    <property type="molecule type" value="Genomic_DNA"/>
</dbReference>
<dbReference type="InterPro" id="IPR030395">
    <property type="entry name" value="GP_PDE_dom"/>
</dbReference>
<dbReference type="CDD" id="cd08556">
    <property type="entry name" value="GDPD"/>
    <property type="match status" value="1"/>
</dbReference>
<evidence type="ECO:0000313" key="2">
    <source>
        <dbReference type="EMBL" id="TCJ17343.1"/>
    </source>
</evidence>
<reference evidence="2 3" key="1">
    <citation type="submission" date="2019-03" db="EMBL/GenBank/DDBJ databases">
        <title>Whole genome sequence of a novel Rubrobacter taiwanensis strain, isolated from Yellowstone National Park.</title>
        <authorList>
            <person name="Freed S."/>
            <person name="Ramaley R.F."/>
            <person name="Kyndt J.A."/>
        </authorList>
    </citation>
    <scope>NUCLEOTIDE SEQUENCE [LARGE SCALE GENOMIC DNA]</scope>
    <source>
        <strain evidence="2 3">Yellowstone</strain>
    </source>
</reference>
<dbReference type="PANTHER" id="PTHR46211:SF14">
    <property type="entry name" value="GLYCEROPHOSPHODIESTER PHOSPHODIESTERASE"/>
    <property type="match status" value="1"/>
</dbReference>
<dbReference type="Proteomes" id="UP000295244">
    <property type="component" value="Unassembled WGS sequence"/>
</dbReference>
<dbReference type="SUPFAM" id="SSF51695">
    <property type="entry name" value="PLC-like phosphodiesterases"/>
    <property type="match status" value="1"/>
</dbReference>
<dbReference type="PANTHER" id="PTHR46211">
    <property type="entry name" value="GLYCEROPHOSPHORYL DIESTER PHOSPHODIESTERASE"/>
    <property type="match status" value="1"/>
</dbReference>
<gene>
    <name evidence="2" type="ORF">E0L93_07380</name>
</gene>
<evidence type="ECO:0000259" key="1">
    <source>
        <dbReference type="PROSITE" id="PS51704"/>
    </source>
</evidence>
<keyword evidence="3" id="KW-1185">Reference proteome</keyword>
<dbReference type="AlphaFoldDB" id="A0A4R1BJ51"/>
<name>A0A4R1BJ51_9ACTN</name>
<dbReference type="PROSITE" id="PS51704">
    <property type="entry name" value="GP_PDE"/>
    <property type="match status" value="1"/>
</dbReference>